<evidence type="ECO:0000256" key="7">
    <source>
        <dbReference type="SAM" id="SignalP"/>
    </source>
</evidence>
<keyword evidence="7" id="KW-0732">Signal</keyword>
<dbReference type="InterPro" id="IPR050962">
    <property type="entry name" value="Phosphate-bind_PstS"/>
</dbReference>
<dbReference type="GO" id="GO:0043190">
    <property type="term" value="C:ATP-binding cassette (ABC) transporter complex"/>
    <property type="evidence" value="ECO:0007669"/>
    <property type="project" value="InterPro"/>
</dbReference>
<gene>
    <name evidence="9" type="primary">pstS</name>
    <name evidence="9" type="ORF">H7849_00480</name>
</gene>
<dbReference type="PANTHER" id="PTHR42996:SF1">
    <property type="entry name" value="PHOSPHATE-BINDING PROTEIN PSTS"/>
    <property type="match status" value="1"/>
</dbReference>
<dbReference type="Gene3D" id="3.40.190.10">
    <property type="entry name" value="Periplasmic binding protein-like II"/>
    <property type="match status" value="2"/>
</dbReference>
<evidence type="ECO:0000313" key="10">
    <source>
        <dbReference type="Proteomes" id="UP000515312"/>
    </source>
</evidence>
<keyword evidence="5" id="KW-0813">Transport</keyword>
<evidence type="ECO:0000259" key="8">
    <source>
        <dbReference type="Pfam" id="PF12849"/>
    </source>
</evidence>
<name>A0A7G8BJ24_9BACT</name>
<evidence type="ECO:0000256" key="4">
    <source>
        <dbReference type="ARBA" id="ARBA00021889"/>
    </source>
</evidence>
<feature type="signal peptide" evidence="7">
    <location>
        <begin position="1"/>
        <end position="34"/>
    </location>
</feature>
<dbReference type="AlphaFoldDB" id="A0A7G8BJ24"/>
<evidence type="ECO:0000313" key="9">
    <source>
        <dbReference type="EMBL" id="QNI32544.1"/>
    </source>
</evidence>
<dbReference type="InterPro" id="IPR005673">
    <property type="entry name" value="ABC_phos-bd_PstS"/>
</dbReference>
<organism evidence="9 10">
    <name type="scientific">Alloacidobacterium dinghuense</name>
    <dbReference type="NCBI Taxonomy" id="2763107"/>
    <lineage>
        <taxon>Bacteria</taxon>
        <taxon>Pseudomonadati</taxon>
        <taxon>Acidobacteriota</taxon>
        <taxon>Terriglobia</taxon>
        <taxon>Terriglobales</taxon>
        <taxon>Acidobacteriaceae</taxon>
        <taxon>Alloacidobacterium</taxon>
    </lineage>
</organism>
<keyword evidence="10" id="KW-1185">Reference proteome</keyword>
<evidence type="ECO:0000256" key="1">
    <source>
        <dbReference type="ARBA" id="ARBA00002841"/>
    </source>
</evidence>
<dbReference type="GO" id="GO:0035435">
    <property type="term" value="P:phosphate ion transmembrane transport"/>
    <property type="evidence" value="ECO:0007669"/>
    <property type="project" value="InterPro"/>
</dbReference>
<evidence type="ECO:0000256" key="6">
    <source>
        <dbReference type="ARBA" id="ARBA00022592"/>
    </source>
</evidence>
<dbReference type="NCBIfam" id="TIGR00975">
    <property type="entry name" value="3a0107s03"/>
    <property type="match status" value="1"/>
</dbReference>
<reference evidence="9 10" key="1">
    <citation type="submission" date="2020-08" db="EMBL/GenBank/DDBJ databases">
        <title>Edaphobacter telluris sp. nov. and Acidobacterium dinghuensis sp. nov., two acidobacteria isolated from forest soil.</title>
        <authorList>
            <person name="Fu J."/>
            <person name="Qiu L."/>
        </authorList>
    </citation>
    <scope>NUCLEOTIDE SEQUENCE [LARGE SCALE GENOMIC DNA]</scope>
    <source>
        <strain evidence="9">4Y35</strain>
    </source>
</reference>
<proteinExistence type="inferred from homology"/>
<feature type="domain" description="PBP" evidence="8">
    <location>
        <begin position="175"/>
        <end position="459"/>
    </location>
</feature>
<dbReference type="Proteomes" id="UP000515312">
    <property type="component" value="Chromosome"/>
</dbReference>
<accession>A0A7G8BJ24</accession>
<keyword evidence="6" id="KW-0592">Phosphate transport</keyword>
<dbReference type="RefSeq" id="WP_186743498.1">
    <property type="nucleotide sequence ID" value="NZ_CP060394.1"/>
</dbReference>
<feature type="chain" id="PRO_5028924465" description="Phosphate-binding protein PstS" evidence="7">
    <location>
        <begin position="35"/>
        <end position="489"/>
    </location>
</feature>
<comment type="subunit">
    <text evidence="3">The complex is composed of two ATP-binding proteins (PstB), two transmembrane proteins (PstC and PstA) and a solute-binding protein (PstS).</text>
</comment>
<dbReference type="CDD" id="cd13565">
    <property type="entry name" value="PBP2_PstS"/>
    <property type="match status" value="1"/>
</dbReference>
<dbReference type="InterPro" id="IPR024370">
    <property type="entry name" value="PBP_domain"/>
</dbReference>
<evidence type="ECO:0000256" key="5">
    <source>
        <dbReference type="ARBA" id="ARBA00022448"/>
    </source>
</evidence>
<evidence type="ECO:0000256" key="3">
    <source>
        <dbReference type="ARBA" id="ARBA00011529"/>
    </source>
</evidence>
<dbReference type="SUPFAM" id="SSF53850">
    <property type="entry name" value="Periplasmic binding protein-like II"/>
    <property type="match status" value="1"/>
</dbReference>
<protein>
    <recommendedName>
        <fullName evidence="4">Phosphate-binding protein PstS</fullName>
    </recommendedName>
</protein>
<evidence type="ECO:0000256" key="2">
    <source>
        <dbReference type="ARBA" id="ARBA00008725"/>
    </source>
</evidence>
<dbReference type="EMBL" id="CP060394">
    <property type="protein sequence ID" value="QNI32544.1"/>
    <property type="molecule type" value="Genomic_DNA"/>
</dbReference>
<dbReference type="KEGG" id="adin:H7849_00480"/>
<dbReference type="PANTHER" id="PTHR42996">
    <property type="entry name" value="PHOSPHATE-BINDING PROTEIN PSTS"/>
    <property type="match status" value="1"/>
</dbReference>
<comment type="function">
    <text evidence="1">Part of the ABC transporter complex PstSACB involved in phosphate import.</text>
</comment>
<dbReference type="Pfam" id="PF12849">
    <property type="entry name" value="PBP_like_2"/>
    <property type="match status" value="1"/>
</dbReference>
<sequence>MKTRLANWSTRRNLAWQWALSVCVLCLLTPCAPAESGADERLQTVHTIYVDSFGAGANAQAARKRVVDRLEKGGIHVSDKSDGADALLHGNAVIWMTGTISNNLRSNSSRQTMYQGYLSVELTDSAKRTLWSYLATPGRFRTSNIVDDLADQVVARLEREMKTGMAIASLPAKATPEPGVALHGGGSTFPAPIYLKWFESFQQTAGGFPISYDTIGSEAGLERLRNGNLDFAASDIRPVESAQSETTYFPTVVGGIVPIYNLPDAGHTLNLTPQVLADIYIGVIRKWNDPRIRESNSGARLPDADIAVVHRSDGSGTTYAWTSYLASVSPGWKSKVGEGARVKWPVGSGVEGNEGVAEMVAKTPNSIGYVEMTYAIQHRLNYAAVRNPAGRFIKADLASITAAAAKSHVTAENLRPSLLDSEEKDAYPISSFTWIVVPKTESDAQKRAAIAGFLRWMLSIGQKQCSSLGYVPLPREVVAQELQAVDALK</sequence>
<comment type="similarity">
    <text evidence="2">Belongs to the PstS family.</text>
</comment>
<dbReference type="GO" id="GO:0042301">
    <property type="term" value="F:phosphate ion binding"/>
    <property type="evidence" value="ECO:0007669"/>
    <property type="project" value="InterPro"/>
</dbReference>